<reference evidence="2 3" key="1">
    <citation type="submission" date="2020-02" db="EMBL/GenBank/DDBJ databases">
        <title>Draft genome sequence of two Spirosoma agri KCTC 52727 and Spirosoma terrae KCTC 52035.</title>
        <authorList>
            <person name="Rojas J."/>
            <person name="Ambika Manirajan B."/>
            <person name="Ratering S."/>
            <person name="Suarez C."/>
            <person name="Schnell S."/>
        </authorList>
    </citation>
    <scope>NUCLEOTIDE SEQUENCE [LARGE SCALE GENOMIC DNA]</scope>
    <source>
        <strain evidence="2 3">KCTC 52727</strain>
    </source>
</reference>
<feature type="transmembrane region" description="Helical" evidence="1">
    <location>
        <begin position="75"/>
        <end position="99"/>
    </location>
</feature>
<organism evidence="2 3">
    <name type="scientific">Spirosoma agri</name>
    <dbReference type="NCBI Taxonomy" id="1987381"/>
    <lineage>
        <taxon>Bacteria</taxon>
        <taxon>Pseudomonadati</taxon>
        <taxon>Bacteroidota</taxon>
        <taxon>Cytophagia</taxon>
        <taxon>Cytophagales</taxon>
        <taxon>Cytophagaceae</taxon>
        <taxon>Spirosoma</taxon>
    </lineage>
</organism>
<feature type="transmembrane region" description="Helical" evidence="1">
    <location>
        <begin position="272"/>
        <end position="292"/>
    </location>
</feature>
<name>A0A6M0IEB9_9BACT</name>
<comment type="caution">
    <text evidence="2">The sequence shown here is derived from an EMBL/GenBank/DDBJ whole genome shotgun (WGS) entry which is preliminary data.</text>
</comment>
<feature type="transmembrane region" description="Helical" evidence="1">
    <location>
        <begin position="162"/>
        <end position="185"/>
    </location>
</feature>
<protein>
    <submittedName>
        <fullName evidence="2">Uncharacterized protein</fullName>
    </submittedName>
</protein>
<feature type="transmembrane region" description="Helical" evidence="1">
    <location>
        <begin position="111"/>
        <end position="142"/>
    </location>
</feature>
<evidence type="ECO:0000256" key="1">
    <source>
        <dbReference type="SAM" id="Phobius"/>
    </source>
</evidence>
<feature type="transmembrane region" description="Helical" evidence="1">
    <location>
        <begin position="331"/>
        <end position="350"/>
    </location>
</feature>
<dbReference type="RefSeq" id="WP_164035888.1">
    <property type="nucleotide sequence ID" value="NZ_JAAGNZ010000001.1"/>
</dbReference>
<dbReference type="EMBL" id="JAAGNZ010000001">
    <property type="protein sequence ID" value="NEU66640.1"/>
    <property type="molecule type" value="Genomic_DNA"/>
</dbReference>
<proteinExistence type="predicted"/>
<keyword evidence="1" id="KW-0812">Transmembrane</keyword>
<sequence length="632" mass="71835">MRSGSGWPGVQRLVLALFLTLLAFERWTVYNTPLSGLDGSWMIALHLAHQQELVHGTEFVFTYGPLSWLITRLPIAAPVWAIVAFDGLWLLNVYFVLWVAAGPRLTLTRALLLTGLVVVHRQCATTETPFMYYFFVLVYLLYHQQTGKRWVLAVAVSLATLTFYLKANVGLVSLGSVIVYGLWLVRSGPDRVVGLVVIGALLTLVGISAQLLPVALLPFLRAQWHMIDSYNDVMYQLQDWKPLAAALLILAFTVFLVGYASWQAWRKHEAGIWWRQNGIVLVLMALQLFVLVKEAFVRADAGHMGLFYKYALLPLSLLVLFGHIPLLRRLTLVPILLISAIGPFFVAYHWDTGLWYRWIPQWISYVQDIREPLHPGLTPVPSPWPAHWRTLLKNKRVDVVPGEIALLYQNQLDYTPRPVIQTYQVTDAYLDSLNAKHFLSTRAPDYVLVTGGSVDNRDPCADETLTKLSLRRAYRVVDTFGEWALLNRRSAPLALTLIRDDQTSVRLNEPIPVTDNDSTSIQLWQLEGHYGLAGYLSRLLMQPPRLALELTYQTGDLKRFRTALPLLRSGLLLPEHPRSQAELKHHWQTSEQQPAADQMRSFRLLSAPNLPLMFAPTMCVHRRVYRIELVDG</sequence>
<gene>
    <name evidence="2" type="ORF">GK091_07090</name>
</gene>
<keyword evidence="3" id="KW-1185">Reference proteome</keyword>
<feature type="transmembrane region" description="Helical" evidence="1">
    <location>
        <begin position="240"/>
        <end position="260"/>
    </location>
</feature>
<evidence type="ECO:0000313" key="3">
    <source>
        <dbReference type="Proteomes" id="UP000477386"/>
    </source>
</evidence>
<accession>A0A6M0IEB9</accession>
<dbReference type="AlphaFoldDB" id="A0A6M0IEB9"/>
<feature type="transmembrane region" description="Helical" evidence="1">
    <location>
        <begin position="192"/>
        <end position="220"/>
    </location>
</feature>
<dbReference type="Proteomes" id="UP000477386">
    <property type="component" value="Unassembled WGS sequence"/>
</dbReference>
<feature type="transmembrane region" description="Helical" evidence="1">
    <location>
        <begin position="307"/>
        <end position="324"/>
    </location>
</feature>
<evidence type="ECO:0000313" key="2">
    <source>
        <dbReference type="EMBL" id="NEU66640.1"/>
    </source>
</evidence>
<keyword evidence="1" id="KW-1133">Transmembrane helix</keyword>
<keyword evidence="1" id="KW-0472">Membrane</keyword>